<dbReference type="InterPro" id="IPR015943">
    <property type="entry name" value="WD40/YVTN_repeat-like_dom_sf"/>
</dbReference>
<dbReference type="SUPFAM" id="SSF69318">
    <property type="entry name" value="Integrin alpha N-terminal domain"/>
    <property type="match status" value="2"/>
</dbReference>
<feature type="domain" description="IPT/TIG" evidence="4">
    <location>
        <begin position="1209"/>
        <end position="1290"/>
    </location>
</feature>
<sequence length="2652" mass="276135">MPPKSILFRGRVPFFCVLFLAIQFITAVADAQMRQVYLDDSPEHNPIKSISFYSPSAGYVAFHDWIGYTTDSGRSFTRKYLTNGNIDFTGSPLIGLLGYVNNGMQALDQQTILMYGQRVGDAIIFRSTDGGNTFRVAYFRPIDANNIGSGIEAMSFPQNGTVGYAIDRKHVTKTVNSGQSWSVVYNQTSGGDLDHVQAIDANNVFIFSATSIGGDGTNNMYKTTNGGASWQPVTLPTGSLYSAYFLTATTGWLSTKEGFYQTVNGGASWTKQNDPAVLFFSPKFIFTDNQTGYSLGTSYTVYKTTDAGKIWEPLPRDNNFSYDQFGLDDLFCYNSNQLWAGGGHGFLELSTNGGGTPLPKAFFSKDTTGLYTTGTVNLTNHSKTSYSFKWFKNDTLITNTYHASYIRSAYPLRDTIMLVASNGINTDTAIQYQDYNEPAYISSFTPPAAKPATIVTINGAHFTGATAVSFGGTPASSFTVVDDNTITAVVGTGSSGNIAVVTPFRGIASLPGFTYLPPPAITSFAPVAATAGTVITITGSNFLAVESVTIGGIQATYTVVSSTIITVIAPSGKAGVVEVRTKGGIAQLSGYTAIPAIATFSPAIGTQGTILKIKGTSLLDVTGVTIGGMPAVSFTVITADSMTAQVGLGATGSVVVSAPGNTASRAGFTYADPPAITSFTPSSGPIGTSVTIIGTNFRPVTGENIVMFGSLRATVTAASSTSLIVTVPAGATAHNITVTTNGLTAFSSRTFQTTFAGGGAITPASFVKTNITTEGPGVWREYYEKAVADIDDDGKEDLLITDGWFGDAKTDVLVNTSTGNTLSFDPFLKAAPLTSSFTLADLDGDGKSEFISAGSAIEIHRNTSTPGAPSLFDNERITFSAGVEARSYHTVAVNDIDKDGKTDVVFACQDVMFVYRNIGDPGRLAFELISLPYGGYDLALADIDLDGRPDIIQYNPATGSITVYKNTSTKGQVGFTPAITLPANTPYTLTTGDVDGDGLPDILAGSQSGSKIEVFRNTSTGNTIAFANAKEYAMPGITYDLTLADLNGDGKPEIAASTDKFHFVTFTNISTTGNIEFEPSVNHFPGTYSFRDFRFRISIGDLNSDGRPDPVIIDKPERARLSIYTNQTIAKPYIREFTPANASKDEVVTIKGRNFTGVTAVNFGGVAAAFTVVNDTTIRATVGTGATGNLAITNQFGTAEMDGFVFGAIPKITSFSPAAGPVGAQVVLTGSGFDPVPTNNIVFFGGVKTNVVSATSTSLTITVPAGAAPDWISVTTNSRTAYAGKHFVVTFPGNQAGFSDTSFVNIQVSMPGALTSLADLDRDGKNDLMSVHYQQGVFVNRNTSTIGTVSLGAPIDLGMVERAITTAAGDLDGDGLIDVVALSATTNTFQAFRNTTTAAITFAAGITFKAVDDLRPGTDIAIGDVDGDGRPDVIFSTSNALRFTVLKNLSTPGKISFADPLEYAYNGFPYGVTCEDVDNDGRAEVMLRASGFYNTGEGVVVFKNTGAPGTIDMTLTPGVGMAGSAITMAYGDLDGDGRTDISLGSTGPATISIGRNVTATENYSFSTKIYMWMQDVSSTKVGVGDLDGDGRPEVVVGSFSWANLGNFIYKNISTPGNITLKEKVKIKPGIDGTKFVDMDGDGALDMISGGGSVELNKMAKDTVVVELCQQADTTLLAGLTAFTYQWQQDNGNGFVNIQDNSNFSGATSDKLRLIDVPASWNNYKYRCLDNNLQTVRVYKLNISNTGVLPSVVIATLHDTLCAGSNITFEATPVNGGGTPTYQWQVNGIAAGQNASTFGTNTLNDGDEVKVVMTSNAACASTPTVVSNIIPVTVRSILDASVTIKASPDIGCSDGKISFIATPVNAGLTPMFQWVVNTSGAGENKSTFSSDEHSLRNGDTVKVLLDLNSSNGCSSVYKVFSNVITIGGSAPGDPKMPVTPSVSITASSTNVCTGGTVTFTATPKDGGITPVYQWQVNGINVGQNSPTFTSSTLTGGDAIKVIMTGNAPCTVEPSVTSNVITLTGGAPVTPSVSITASEALFCAGTAVTYTATPVNGGNTPAYQWQVNGVNVGQNINTFTTTALNDGDKVTVSLITSAACATTPSVISNTITAAVTPNITPVVTVTASATSICPGTKVSFTATTPTSITNPSYFWFVNDMGASANGNTFSSSTLADGDKVYATMFTTQSCVTDMLTKSNIVPVSVGTSLTASVSVAASATSICAGSNVTFTATPVNGGSAPTYQWQVNGVNAGQNANTFTSNSLTSADVVKVIMTSNAGCVSSATATSNSISVTVTTGVTPSVSITASATTICAGSNVTFTATPVNGGSVPNYQWQVNGVNAGQNSNTFTSNSLANADVVKVIMTSNAGCVSSATAASNSIPVTVTTGITPSVSITASATTICAGSNVTFTATSVNGGSAPTYQWQVNGVNAGQNSSTFTTSSLTNGSIVRVILTPNASCAPGASVTSNAITVTVYASVTPLVVLSGNTTVDQGSSTMIIAATPNGGSTPAYQWQDSTATHGWQNIPGATGYSLIYTPAETGDMLKVRYSGNFPCTGTLTVFSTPVSFVVNGLTGGRIAPNPVQSMLHIDQLQLSDNWETVEIASVSSGNKFIVRSVLNQTSVNIPVGQLSKGMYVAVLRSKSGANRQIKFMKQ</sequence>
<proteinExistence type="predicted"/>
<dbReference type="SUPFAM" id="SSF81296">
    <property type="entry name" value="E set domains"/>
    <property type="match status" value="6"/>
</dbReference>
<dbReference type="SMART" id="SM00429">
    <property type="entry name" value="IPT"/>
    <property type="match status" value="4"/>
</dbReference>
<dbReference type="InterPro" id="IPR013783">
    <property type="entry name" value="Ig-like_fold"/>
</dbReference>
<dbReference type="Gene3D" id="2.130.10.130">
    <property type="entry name" value="Integrin alpha, N-terminal"/>
    <property type="match status" value="2"/>
</dbReference>
<dbReference type="CDD" id="cd00603">
    <property type="entry name" value="IPT_PCSR"/>
    <property type="match status" value="1"/>
</dbReference>
<dbReference type="SUPFAM" id="SSF110296">
    <property type="entry name" value="Oligoxyloglucan reducing end-specific cellobiohydrolase"/>
    <property type="match status" value="1"/>
</dbReference>
<evidence type="ECO:0000313" key="5">
    <source>
        <dbReference type="EMBL" id="AXY74205.1"/>
    </source>
</evidence>
<dbReference type="Gene3D" id="2.130.10.10">
    <property type="entry name" value="YVTN repeat-like/Quinoprotein amine dehydrogenase"/>
    <property type="match status" value="1"/>
</dbReference>
<evidence type="ECO:0000259" key="4">
    <source>
        <dbReference type="SMART" id="SM00429"/>
    </source>
</evidence>
<gene>
    <name evidence="5" type="ORF">D3H65_09565</name>
</gene>
<keyword evidence="6" id="KW-1185">Reference proteome</keyword>
<dbReference type="InterPro" id="IPR013519">
    <property type="entry name" value="Int_alpha_beta-p"/>
</dbReference>
<dbReference type="EMBL" id="CP032157">
    <property type="protein sequence ID" value="AXY74205.1"/>
    <property type="molecule type" value="Genomic_DNA"/>
</dbReference>
<evidence type="ECO:0000313" key="6">
    <source>
        <dbReference type="Proteomes" id="UP000263900"/>
    </source>
</evidence>
<feature type="domain" description="IPT/TIG" evidence="4">
    <location>
        <begin position="518"/>
        <end position="592"/>
    </location>
</feature>
<dbReference type="InterPro" id="IPR014756">
    <property type="entry name" value="Ig_E-set"/>
</dbReference>
<dbReference type="InterPro" id="IPR013517">
    <property type="entry name" value="FG-GAP"/>
</dbReference>
<dbReference type="SMART" id="SM00191">
    <property type="entry name" value="Int_alpha"/>
    <property type="match status" value="5"/>
</dbReference>
<evidence type="ECO:0000256" key="2">
    <source>
        <dbReference type="ARBA" id="ARBA00022737"/>
    </source>
</evidence>
<dbReference type="InterPro" id="IPR028994">
    <property type="entry name" value="Integrin_alpha_N"/>
</dbReference>
<dbReference type="RefSeq" id="WP_119050092.1">
    <property type="nucleotide sequence ID" value="NZ_CP032157.1"/>
</dbReference>
<organism evidence="5 6">
    <name type="scientific">Paraflavitalea soli</name>
    <dbReference type="NCBI Taxonomy" id="2315862"/>
    <lineage>
        <taxon>Bacteria</taxon>
        <taxon>Pseudomonadati</taxon>
        <taxon>Bacteroidota</taxon>
        <taxon>Chitinophagia</taxon>
        <taxon>Chitinophagales</taxon>
        <taxon>Chitinophagaceae</taxon>
        <taxon>Paraflavitalea</taxon>
    </lineage>
</organism>
<dbReference type="PANTHER" id="PTHR44103">
    <property type="entry name" value="PROPROTEIN CONVERTASE P"/>
    <property type="match status" value="1"/>
</dbReference>
<dbReference type="Proteomes" id="UP000263900">
    <property type="component" value="Chromosome"/>
</dbReference>
<keyword evidence="1" id="KW-0732">Signal</keyword>
<dbReference type="Pfam" id="PF13517">
    <property type="entry name" value="FG-GAP_3"/>
    <property type="match status" value="4"/>
</dbReference>
<feature type="domain" description="IPT/TIG" evidence="4">
    <location>
        <begin position="1131"/>
        <end position="1207"/>
    </location>
</feature>
<dbReference type="OrthoDB" id="673970at2"/>
<evidence type="ECO:0000256" key="1">
    <source>
        <dbReference type="ARBA" id="ARBA00022729"/>
    </source>
</evidence>
<keyword evidence="2" id="KW-0677">Repeat</keyword>
<dbReference type="InterPro" id="IPR002909">
    <property type="entry name" value="IPT_dom"/>
</dbReference>
<reference evidence="5 6" key="1">
    <citation type="submission" date="2018-09" db="EMBL/GenBank/DDBJ databases">
        <title>Genome sequencing of strain 6GH32-13.</title>
        <authorList>
            <person name="Weon H.-Y."/>
            <person name="Heo J."/>
            <person name="Kwon S.-W."/>
        </authorList>
    </citation>
    <scope>NUCLEOTIDE SEQUENCE [LARGE SCALE GENOMIC DNA]</scope>
    <source>
        <strain evidence="5 6">5GH32-13</strain>
    </source>
</reference>
<dbReference type="Gene3D" id="2.60.40.10">
    <property type="entry name" value="Immunoglobulins"/>
    <property type="match status" value="10"/>
</dbReference>
<dbReference type="PANTHER" id="PTHR44103:SF1">
    <property type="entry name" value="PROPROTEIN CONVERTASE P"/>
    <property type="match status" value="1"/>
</dbReference>
<accession>A0A3B7MRG5</accession>
<feature type="domain" description="IPT/TIG" evidence="4">
    <location>
        <begin position="673"/>
        <end position="754"/>
    </location>
</feature>
<dbReference type="Pfam" id="PF01833">
    <property type="entry name" value="TIG"/>
    <property type="match status" value="6"/>
</dbReference>
<name>A0A3B7MRG5_9BACT</name>
<evidence type="ECO:0000256" key="3">
    <source>
        <dbReference type="ARBA" id="ARBA00023180"/>
    </source>
</evidence>
<keyword evidence="3" id="KW-0325">Glycoprotein</keyword>
<dbReference type="KEGG" id="pseg:D3H65_09565"/>
<dbReference type="CDD" id="cd00102">
    <property type="entry name" value="IPT"/>
    <property type="match status" value="1"/>
</dbReference>
<protein>
    <recommendedName>
        <fullName evidence="4">IPT/TIG domain-containing protein</fullName>
    </recommendedName>
</protein>